<evidence type="ECO:0000259" key="16">
    <source>
        <dbReference type="Pfam" id="PF01087"/>
    </source>
</evidence>
<evidence type="ECO:0000256" key="12">
    <source>
        <dbReference type="ARBA" id="ARBA00023277"/>
    </source>
</evidence>
<dbReference type="SUPFAM" id="SSF54197">
    <property type="entry name" value="HIT-like"/>
    <property type="match status" value="2"/>
</dbReference>
<dbReference type="InterPro" id="IPR001937">
    <property type="entry name" value="GalP_UDPtransf1"/>
</dbReference>
<evidence type="ECO:0000256" key="10">
    <source>
        <dbReference type="ARBA" id="ARBA00023004"/>
    </source>
</evidence>
<keyword evidence="9 15" id="KW-0862">Zinc</keyword>
<proteinExistence type="inferred from homology"/>
<reference evidence="18 19" key="1">
    <citation type="submission" date="2017-10" db="EMBL/GenBank/DDBJ databases">
        <title>Comparative genomics between pathogenic Norcardia.</title>
        <authorList>
            <person name="Zeng L."/>
        </authorList>
    </citation>
    <scope>NUCLEOTIDE SEQUENCE [LARGE SCALE GENOMIC DNA]</scope>
    <source>
        <strain evidence="18 19">NC_YFY_NT001</strain>
    </source>
</reference>
<dbReference type="InterPro" id="IPR005850">
    <property type="entry name" value="GalP_Utransf_C"/>
</dbReference>
<dbReference type="InterPro" id="IPR005849">
    <property type="entry name" value="GalP_Utransf_N"/>
</dbReference>
<accession>A0A291RQV5</accession>
<feature type="binding site" evidence="15">
    <location>
        <position position="155"/>
    </location>
    <ligand>
        <name>Zn(2+)</name>
        <dbReference type="ChEBI" id="CHEBI:29105"/>
    </ligand>
</feature>
<dbReference type="GO" id="GO:0005737">
    <property type="term" value="C:cytoplasm"/>
    <property type="evidence" value="ECO:0007669"/>
    <property type="project" value="TreeGrafter"/>
</dbReference>
<dbReference type="EMBL" id="CP023778">
    <property type="protein sequence ID" value="ATL69614.1"/>
    <property type="molecule type" value="Genomic_DNA"/>
</dbReference>
<evidence type="ECO:0000256" key="8">
    <source>
        <dbReference type="ARBA" id="ARBA00022723"/>
    </source>
</evidence>
<feature type="domain" description="Galactose-1-phosphate uridyl transferase C-terminal" evidence="17">
    <location>
        <begin position="227"/>
        <end position="380"/>
    </location>
</feature>
<evidence type="ECO:0000256" key="4">
    <source>
        <dbReference type="ARBA" id="ARBA00012384"/>
    </source>
</evidence>
<dbReference type="Pfam" id="PF02744">
    <property type="entry name" value="GalP_UDP_tr_C"/>
    <property type="match status" value="1"/>
</dbReference>
<evidence type="ECO:0000313" key="18">
    <source>
        <dbReference type="EMBL" id="ATL69614.1"/>
    </source>
</evidence>
<dbReference type="KEGG" id="ntp:CRH09_29035"/>
<dbReference type="GO" id="GO:0008108">
    <property type="term" value="F:UDP-glucose:hexose-1-phosphate uridylyltransferase activity"/>
    <property type="evidence" value="ECO:0007669"/>
    <property type="project" value="UniProtKB-UniRule"/>
</dbReference>
<comment type="pathway">
    <text evidence="2">Carbohydrate metabolism; galactose metabolism.</text>
</comment>
<evidence type="ECO:0000256" key="11">
    <source>
        <dbReference type="ARBA" id="ARBA00023144"/>
    </source>
</evidence>
<evidence type="ECO:0000256" key="3">
    <source>
        <dbReference type="ARBA" id="ARBA00010951"/>
    </source>
</evidence>
<keyword evidence="11" id="KW-0299">Galactose metabolism</keyword>
<dbReference type="Gene3D" id="3.30.428.10">
    <property type="entry name" value="HIT-like"/>
    <property type="match status" value="2"/>
</dbReference>
<dbReference type="PIRSF" id="PIRSF000808">
    <property type="entry name" value="GalT"/>
    <property type="match status" value="1"/>
</dbReference>
<evidence type="ECO:0000256" key="2">
    <source>
        <dbReference type="ARBA" id="ARBA00004947"/>
    </source>
</evidence>
<evidence type="ECO:0000256" key="5">
    <source>
        <dbReference type="ARBA" id="ARBA00016340"/>
    </source>
</evidence>
<protein>
    <recommendedName>
        <fullName evidence="5 13">Galactose-1-phosphate uridylyltransferase</fullName>
        <ecNumber evidence="4 13">2.7.7.12</ecNumber>
    </recommendedName>
</protein>
<dbReference type="Proteomes" id="UP000221961">
    <property type="component" value="Chromosome"/>
</dbReference>
<keyword evidence="10" id="KW-0408">Iron</keyword>
<dbReference type="EC" id="2.7.7.12" evidence="4 13"/>
<feature type="binding site" evidence="15">
    <location>
        <position position="90"/>
    </location>
    <ligand>
        <name>Zn(2+)</name>
        <dbReference type="ChEBI" id="CHEBI:29105"/>
    </ligand>
</feature>
<dbReference type="Pfam" id="PF01087">
    <property type="entry name" value="GalP_UDP_transf"/>
    <property type="match status" value="1"/>
</dbReference>
<name>A0A291RQV5_9NOCA</name>
<evidence type="ECO:0000256" key="7">
    <source>
        <dbReference type="ARBA" id="ARBA00022695"/>
    </source>
</evidence>
<dbReference type="PANTHER" id="PTHR11943">
    <property type="entry name" value="GALACTOSE-1-PHOSPHATE URIDYLYLTRANSFERASE"/>
    <property type="match status" value="1"/>
</dbReference>
<keyword evidence="6 18" id="KW-0808">Transferase</keyword>
<evidence type="ECO:0000259" key="17">
    <source>
        <dbReference type="Pfam" id="PF02744"/>
    </source>
</evidence>
<dbReference type="NCBIfam" id="TIGR00209">
    <property type="entry name" value="galT_1"/>
    <property type="match status" value="1"/>
</dbReference>
<comment type="similarity">
    <text evidence="3">Belongs to the galactose-1-phosphate uridylyltransferase type 1 family.</text>
</comment>
<evidence type="ECO:0000256" key="14">
    <source>
        <dbReference type="PIRSR" id="PIRSR000808-1"/>
    </source>
</evidence>
<dbReference type="InterPro" id="IPR036265">
    <property type="entry name" value="HIT-like_sf"/>
</dbReference>
<evidence type="ECO:0000313" key="19">
    <source>
        <dbReference type="Proteomes" id="UP000221961"/>
    </source>
</evidence>
<feature type="binding site" evidence="15">
    <location>
        <position position="93"/>
    </location>
    <ligand>
        <name>Zn(2+)</name>
        <dbReference type="ChEBI" id="CHEBI:29105"/>
    </ligand>
</feature>
<evidence type="ECO:0000256" key="13">
    <source>
        <dbReference type="NCBIfam" id="TIGR00209"/>
    </source>
</evidence>
<evidence type="ECO:0000256" key="6">
    <source>
        <dbReference type="ARBA" id="ARBA00022679"/>
    </source>
</evidence>
<dbReference type="AlphaFoldDB" id="A0A291RQV5"/>
<feature type="domain" description="Galactose-1-phosphate uridyl transferase N-terminal" evidence="16">
    <location>
        <begin position="57"/>
        <end position="217"/>
    </location>
</feature>
<evidence type="ECO:0000256" key="15">
    <source>
        <dbReference type="PIRSR" id="PIRSR000808-3"/>
    </source>
</evidence>
<comment type="catalytic activity">
    <reaction evidence="1">
        <text>alpha-D-galactose 1-phosphate + UDP-alpha-D-glucose = alpha-D-glucose 1-phosphate + UDP-alpha-D-galactose</text>
        <dbReference type="Rhea" id="RHEA:13989"/>
        <dbReference type="ChEBI" id="CHEBI:58336"/>
        <dbReference type="ChEBI" id="CHEBI:58601"/>
        <dbReference type="ChEBI" id="CHEBI:58885"/>
        <dbReference type="ChEBI" id="CHEBI:66914"/>
        <dbReference type="EC" id="2.7.7.12"/>
    </reaction>
</comment>
<dbReference type="GO" id="GO:0033499">
    <property type="term" value="P:galactose catabolic process via UDP-galactose, Leloir pathway"/>
    <property type="evidence" value="ECO:0007669"/>
    <property type="project" value="TreeGrafter"/>
</dbReference>
<organism evidence="18 19">
    <name type="scientific">Nocardia terpenica</name>
    <dbReference type="NCBI Taxonomy" id="455432"/>
    <lineage>
        <taxon>Bacteria</taxon>
        <taxon>Bacillati</taxon>
        <taxon>Actinomycetota</taxon>
        <taxon>Actinomycetes</taxon>
        <taxon>Mycobacteriales</taxon>
        <taxon>Nocardiaceae</taxon>
        <taxon>Nocardia</taxon>
    </lineage>
</organism>
<evidence type="ECO:0000256" key="1">
    <source>
        <dbReference type="ARBA" id="ARBA00001107"/>
    </source>
</evidence>
<dbReference type="PANTHER" id="PTHR11943:SF1">
    <property type="entry name" value="GALACTOSE-1-PHOSPHATE URIDYLYLTRANSFERASE"/>
    <property type="match status" value="1"/>
</dbReference>
<keyword evidence="12" id="KW-0119">Carbohydrate metabolism</keyword>
<dbReference type="GO" id="GO:0008270">
    <property type="term" value="F:zinc ion binding"/>
    <property type="evidence" value="ECO:0007669"/>
    <property type="project" value="InterPro"/>
</dbReference>
<feature type="active site" description="Tele-UMP-histidine intermediate" evidence="14">
    <location>
        <position position="208"/>
    </location>
</feature>
<feature type="binding site" evidence="15">
    <location>
        <position position="206"/>
    </location>
    <ligand>
        <name>Zn(2+)</name>
        <dbReference type="ChEBI" id="CHEBI:29105"/>
    </ligand>
</feature>
<keyword evidence="8 15" id="KW-0479">Metal-binding</keyword>
<sequence length="383" mass="42584">MPPAITRRKLADGREILYFDAGPGQEHAGNIVSGTHAGNIGNIARTAEDTRDLPQTTTHSQTRFDPLLGEWVVIASHRQTRTFLPPADLCPLCPSTAERATEVPESDYQVAVFENRFPSLSTDHANFPATVEGSPLTPLRDGFGRCEVVCFTSDHQSSFAQLDPARARLVVDAWAHRSAELAEIDGVAQVFCFENHGEEIGVTLSHPHGQIYAYPFVTPRVAKISDNVAAYRKAHAGNLFGDLLAAERAAGLRVVAANEEWTAFVPPFARWPYEVQLFPHRRVADIPELDDAQRDAFAELYLDVLQRFAHRFDTPMPYIAAWNQAPTPKSGLARDDWWLHLQLFSIRRTANKLKYLAGSESGMQVFISDTTPETVAAELREVR</sequence>
<dbReference type="UniPathway" id="UPA00214"/>
<evidence type="ECO:0000256" key="9">
    <source>
        <dbReference type="ARBA" id="ARBA00022833"/>
    </source>
</evidence>
<keyword evidence="7 18" id="KW-0548">Nucleotidyltransferase</keyword>
<gene>
    <name evidence="18" type="primary">galT</name>
    <name evidence="18" type="ORF">CRH09_29035</name>
</gene>
<comment type="cofactor">
    <cofactor evidence="15">
        <name>Zn(2+)</name>
        <dbReference type="ChEBI" id="CHEBI:29105"/>
    </cofactor>
    <text evidence="15">Binds 1 zinc ion per subunit.</text>
</comment>
<dbReference type="FunFam" id="3.30.428.10:FF:000010">
    <property type="entry name" value="Galactose-1-phosphate uridylyltransferase"/>
    <property type="match status" value="1"/>
</dbReference>